<organism evidence="3 4">
    <name type="scientific">Ligilactobacillus agilis</name>
    <dbReference type="NCBI Taxonomy" id="1601"/>
    <lineage>
        <taxon>Bacteria</taxon>
        <taxon>Bacillati</taxon>
        <taxon>Bacillota</taxon>
        <taxon>Bacilli</taxon>
        <taxon>Lactobacillales</taxon>
        <taxon>Lactobacillaceae</taxon>
        <taxon>Ligilactobacillus</taxon>
    </lineage>
</organism>
<dbReference type="PANTHER" id="PTHR43630">
    <property type="entry name" value="POLY-BETA-1,6-N-ACETYL-D-GLUCOSAMINE SYNTHASE"/>
    <property type="match status" value="1"/>
</dbReference>
<proteinExistence type="predicted"/>
<reference evidence="4" key="1">
    <citation type="submission" date="2017-12" db="EMBL/GenBank/DDBJ databases">
        <authorList>
            <person name="Christensen H."/>
        </authorList>
    </citation>
    <scope>NUCLEOTIDE SEQUENCE [LARGE SCALE GENOMIC DNA]</scope>
    <source>
        <strain evidence="4">268A</strain>
    </source>
</reference>
<dbReference type="Pfam" id="PF00535">
    <property type="entry name" value="Glycos_transf_2"/>
    <property type="match status" value="1"/>
</dbReference>
<dbReference type="CDD" id="cd02511">
    <property type="entry name" value="Beta4Glucosyltransferase"/>
    <property type="match status" value="1"/>
</dbReference>
<evidence type="ECO:0000313" key="4">
    <source>
        <dbReference type="Proteomes" id="UP000234579"/>
    </source>
</evidence>
<evidence type="ECO:0000259" key="2">
    <source>
        <dbReference type="Pfam" id="PF00535"/>
    </source>
</evidence>
<dbReference type="Proteomes" id="UP000234579">
    <property type="component" value="Unassembled WGS sequence"/>
</dbReference>
<dbReference type="Gene3D" id="1.25.40.10">
    <property type="entry name" value="Tetratricopeptide repeat domain"/>
    <property type="match status" value="1"/>
</dbReference>
<feature type="repeat" description="TPR" evidence="1">
    <location>
        <begin position="293"/>
        <end position="326"/>
    </location>
</feature>
<sequence length="662" mass="76293">MNRPESACKICTRLRKDKKMDLSVCIITKNENKKLKRCLKSLAFLEADIVVVDTGFNDETKKLVTDLKGRYFTFEWCDDFSAARNYSLEQAYYDDIMVIDSDEWLDEKEANFNKAALESFIRRDLYTVACCYQVSIQPNVDYGKNYAIVGRIFSKKYFHYEGKAHEQPVSMIENVDTRTIMINLKMYHDGYNGAEVLKGKAKRNLDLLLKNLETEPDKLYLLFQIGRSYLGLGEYKLALKYLERTVNHRYFHYRYPYSYSACDSYLQTLLALGKTELVLEKLTSFAKKFPNLADFWYDSGEIYLKLNKLEEAIDSFKRATKCTRTEVSDRNGDLAYYKLGQLYADLGDIKQAKSYYEKCQPSFELAQKELLVLRQAELKQIITIYILDHFNDAEILKLTLASLKELPFEKVVVSQRKYSKNDLASDEVVQLTPAVFAEYLKEATNYGFLIHSGERLVDFDLNQLKELLTSKKALSGYSLISSPNQIKALGYRSYYHELRLVGGVSHDFYAGLLHPNAEAEEELIPLTIESPLEVRASLGFETTASVYANLLFMQGNYQAALDHYQAYFMACDYGLEESLHSAANAILTSVFLGQLDWLAAYLPQWSHYYQNFAIYQFSLGYYFEALGEDEQAEQAFTEAKRLANSLNPLINAENLEELHNAR</sequence>
<name>A0A2I2A923_9LACO</name>
<dbReference type="SUPFAM" id="SSF53448">
    <property type="entry name" value="Nucleotide-diphospho-sugar transferases"/>
    <property type="match status" value="1"/>
</dbReference>
<dbReference type="InterPro" id="IPR011990">
    <property type="entry name" value="TPR-like_helical_dom_sf"/>
</dbReference>
<dbReference type="InterPro" id="IPR019734">
    <property type="entry name" value="TPR_rpt"/>
</dbReference>
<gene>
    <name evidence="3" type="ORF">CYR79_09170</name>
</gene>
<keyword evidence="1" id="KW-0802">TPR repeat</keyword>
<dbReference type="AlphaFoldDB" id="A0A2I2A923"/>
<dbReference type="InterPro" id="IPR029044">
    <property type="entry name" value="Nucleotide-diphossugar_trans"/>
</dbReference>
<evidence type="ECO:0000256" key="1">
    <source>
        <dbReference type="PROSITE-ProRule" id="PRU00339"/>
    </source>
</evidence>
<comment type="caution">
    <text evidence="3">The sequence shown here is derived from an EMBL/GenBank/DDBJ whole genome shotgun (WGS) entry which is preliminary data.</text>
</comment>
<dbReference type="Pfam" id="PF13181">
    <property type="entry name" value="TPR_8"/>
    <property type="match status" value="2"/>
</dbReference>
<protein>
    <recommendedName>
        <fullName evidence="2">Glycosyltransferase 2-like domain-containing protein</fullName>
    </recommendedName>
</protein>
<accession>A0A2I2A923</accession>
<feature type="domain" description="Glycosyltransferase 2-like" evidence="2">
    <location>
        <begin position="23"/>
        <end position="108"/>
    </location>
</feature>
<dbReference type="Gene3D" id="3.90.550.10">
    <property type="entry name" value="Spore Coat Polysaccharide Biosynthesis Protein SpsA, Chain A"/>
    <property type="match status" value="1"/>
</dbReference>
<evidence type="ECO:0000313" key="3">
    <source>
        <dbReference type="EMBL" id="PLA75875.1"/>
    </source>
</evidence>
<dbReference type="EMBL" id="PKGI01000046">
    <property type="protein sequence ID" value="PLA75875.1"/>
    <property type="molecule type" value="Genomic_DNA"/>
</dbReference>
<dbReference type="PROSITE" id="PS50005">
    <property type="entry name" value="TPR"/>
    <property type="match status" value="1"/>
</dbReference>
<dbReference type="InterPro" id="IPR001173">
    <property type="entry name" value="Glyco_trans_2-like"/>
</dbReference>
<dbReference type="SMART" id="SM00028">
    <property type="entry name" value="TPR"/>
    <property type="match status" value="4"/>
</dbReference>
<dbReference type="PANTHER" id="PTHR43630:SF2">
    <property type="entry name" value="GLYCOSYLTRANSFERASE"/>
    <property type="match status" value="1"/>
</dbReference>
<dbReference type="Pfam" id="PF13174">
    <property type="entry name" value="TPR_6"/>
    <property type="match status" value="1"/>
</dbReference>
<dbReference type="SUPFAM" id="SSF48452">
    <property type="entry name" value="TPR-like"/>
    <property type="match status" value="1"/>
</dbReference>